<name>B8D6R7_DESA1</name>
<dbReference type="SUPFAM" id="SSF54631">
    <property type="entry name" value="CBS-domain pair"/>
    <property type="match status" value="2"/>
</dbReference>
<feature type="domain" description="CBS" evidence="3">
    <location>
        <begin position="279"/>
        <end position="337"/>
    </location>
</feature>
<feature type="domain" description="CBS" evidence="3">
    <location>
        <begin position="61"/>
        <end position="116"/>
    </location>
</feature>
<keyword evidence="1 2" id="KW-0129">CBS domain</keyword>
<dbReference type="Gene3D" id="3.10.580.10">
    <property type="entry name" value="CBS-domain"/>
    <property type="match status" value="2"/>
</dbReference>
<dbReference type="Pfam" id="PF00571">
    <property type="entry name" value="CBS"/>
    <property type="match status" value="4"/>
</dbReference>
<evidence type="ECO:0000259" key="3">
    <source>
        <dbReference type="PROSITE" id="PS51371"/>
    </source>
</evidence>
<gene>
    <name evidence="4" type="ordered locus">DKAM_1472</name>
</gene>
<dbReference type="EMBL" id="CP001140">
    <property type="protein sequence ID" value="ACL11798.1"/>
    <property type="molecule type" value="Genomic_DNA"/>
</dbReference>
<evidence type="ECO:0000313" key="4">
    <source>
        <dbReference type="EMBL" id="ACL11798.1"/>
    </source>
</evidence>
<dbReference type="HOGENOM" id="CLU_076812_0_0_2"/>
<dbReference type="Proteomes" id="UP000006903">
    <property type="component" value="Chromosome"/>
</dbReference>
<dbReference type="CDD" id="cd17778">
    <property type="entry name" value="CBS_arch_repeat2"/>
    <property type="match status" value="1"/>
</dbReference>
<dbReference type="STRING" id="490899.DKAM_1472"/>
<evidence type="ECO:0000313" key="5">
    <source>
        <dbReference type="Proteomes" id="UP000006903"/>
    </source>
</evidence>
<dbReference type="AlphaFoldDB" id="B8D6R7"/>
<dbReference type="InterPro" id="IPR051257">
    <property type="entry name" value="Diverse_CBS-Domain"/>
</dbReference>
<dbReference type="CDD" id="cd17777">
    <property type="entry name" value="CBS_arch_repeat1"/>
    <property type="match status" value="1"/>
</dbReference>
<dbReference type="InterPro" id="IPR000644">
    <property type="entry name" value="CBS_dom"/>
</dbReference>
<protein>
    <submittedName>
        <fullName evidence="4">Putative signal transduction protein with CBS domain</fullName>
    </submittedName>
</protein>
<proteinExistence type="predicted"/>
<feature type="domain" description="CBS" evidence="3">
    <location>
        <begin position="140"/>
        <end position="196"/>
    </location>
</feature>
<dbReference type="InterPro" id="IPR046342">
    <property type="entry name" value="CBS_dom_sf"/>
</dbReference>
<dbReference type="PROSITE" id="PS51371">
    <property type="entry name" value="CBS"/>
    <property type="match status" value="4"/>
</dbReference>
<dbReference type="SMART" id="SM00116">
    <property type="entry name" value="CBS"/>
    <property type="match status" value="4"/>
</dbReference>
<evidence type="ECO:0000256" key="1">
    <source>
        <dbReference type="ARBA" id="ARBA00023122"/>
    </source>
</evidence>
<dbReference type="KEGG" id="dka:DKAM_1472"/>
<dbReference type="PANTHER" id="PTHR43080">
    <property type="entry name" value="CBS DOMAIN-CONTAINING PROTEIN CBSX3, MITOCHONDRIAL"/>
    <property type="match status" value="1"/>
</dbReference>
<feature type="domain" description="CBS" evidence="3">
    <location>
        <begin position="204"/>
        <end position="262"/>
    </location>
</feature>
<evidence type="ECO:0000256" key="2">
    <source>
        <dbReference type="PROSITE-ProRule" id="PRU00703"/>
    </source>
</evidence>
<accession>B8D6R7</accession>
<reference evidence="4 5" key="1">
    <citation type="journal article" date="2009" name="J. Bacteriol.">
        <title>Complete genome sequence of the anaerobic, protein-degrading hyperthermophilic crenarchaeon Desulfurococcus kamchatkensis.</title>
        <authorList>
            <person name="Ravin N.V."/>
            <person name="Mardanov A.V."/>
            <person name="Beletsky A.V."/>
            <person name="Kublanov I.V."/>
            <person name="Kolganova T.V."/>
            <person name="Lebedinsky A.V."/>
            <person name="Chernyh N.A."/>
            <person name="Bonch-Osmolovskaya E.A."/>
            <person name="Skryabin K.G."/>
        </authorList>
    </citation>
    <scope>NUCLEOTIDE SEQUENCE [LARGE SCALE GENOMIC DNA]</scope>
    <source>
        <strain evidence="5">DSM 18924 / JCM 16383 / VKM B-2413 / 1221n</strain>
    </source>
</reference>
<dbReference type="eggNOG" id="arCOG00600">
    <property type="taxonomic scope" value="Archaea"/>
</dbReference>
<dbReference type="PANTHER" id="PTHR43080:SF2">
    <property type="entry name" value="CBS DOMAIN-CONTAINING PROTEIN"/>
    <property type="match status" value="1"/>
</dbReference>
<organism evidence="4 5">
    <name type="scientific">Desulfurococcus amylolyticus (strain DSM 18924 / JCM 16383 / VKM B-2413 / 1221n)</name>
    <name type="common">Desulfurococcus kamchatkensis</name>
    <dbReference type="NCBI Taxonomy" id="490899"/>
    <lineage>
        <taxon>Archaea</taxon>
        <taxon>Thermoproteota</taxon>
        <taxon>Thermoprotei</taxon>
        <taxon>Desulfurococcales</taxon>
        <taxon>Desulfurococcaceae</taxon>
        <taxon>Desulfurococcus</taxon>
    </lineage>
</organism>
<sequence>METLINAGTNIYILGVEMNVPIPRKPRPLRKTDPYRLLRSDGTPNFDDNIFKVEKELYFIARREPRIVSPSTVIRRALEEMSTYGRSLLVSLSDRRLHGLLTLGDLISYLGGGEYFKIVANRHKYNIYSALEKEIVETIMAKNPISLYVDDTLINVLEAMIVHGIGVIPILNRDNTIYGIITEHDLVKYLYGIIKTGLKAREAMSTPVLTISINSTLGKALETMSTYGFRRLPVTSGNTVVGILTAMDIVKYFGSHRVYGDTSTGDIREVHSKKIEDLMTSSLVTVKPDDDLAVAIQEMVDKGVSSALVVDDEGVLQGIITERDVLYALTITGYRAG</sequence>